<evidence type="ECO:0000256" key="2">
    <source>
        <dbReference type="SAM" id="MobiDB-lite"/>
    </source>
</evidence>
<feature type="compositionally biased region" description="Basic and acidic residues" evidence="2">
    <location>
        <begin position="225"/>
        <end position="241"/>
    </location>
</feature>
<dbReference type="EnsemblPlants" id="Kaladp0085s0104.2.v1.1">
    <property type="protein sequence ID" value="Kaladp0085s0104.2.v1.1"/>
    <property type="gene ID" value="Kaladp0085s0104.v1.1"/>
</dbReference>
<dbReference type="GO" id="GO:0003676">
    <property type="term" value="F:nucleic acid binding"/>
    <property type="evidence" value="ECO:0007669"/>
    <property type="project" value="InterPro"/>
</dbReference>
<feature type="compositionally biased region" description="Polar residues" evidence="2">
    <location>
        <begin position="181"/>
        <end position="190"/>
    </location>
</feature>
<dbReference type="EnsemblPlants" id="Kaladp0085s0104.1.v1.1">
    <property type="protein sequence ID" value="Kaladp0085s0104.1.v1.1"/>
    <property type="gene ID" value="Kaladp0085s0104.v1.1"/>
</dbReference>
<evidence type="ECO:0000256" key="1">
    <source>
        <dbReference type="PROSITE-ProRule" id="PRU00047"/>
    </source>
</evidence>
<evidence type="ECO:0000313" key="4">
    <source>
        <dbReference type="EnsemblPlants" id="Kaladp0085s0104.1.v1.1"/>
    </source>
</evidence>
<feature type="domain" description="CCHC-type" evidence="3">
    <location>
        <begin position="90"/>
        <end position="105"/>
    </location>
</feature>
<dbReference type="SUPFAM" id="SSF57756">
    <property type="entry name" value="Retrovirus zinc finger-like domains"/>
    <property type="match status" value="1"/>
</dbReference>
<sequence>MDCRSDLEDDDDDFSDLYKEYTGPPVLNKSSQERPVTNKRSLSGSDEEMEDSDPNAVPTDFTSREKKVWDAKSKATERNWKKRKEEEMICKLCGDSGHFTQGCPSTLGANGKEFFQRVAARDKHVRALFTGNVIANIEMEIGCKLKLDEKFLFVSGKDRLILAKGVDAVHKLINDDGGKNKLSNSTSPLSKSLDRSPADSHIAQSDSHKTLSSPRNVSHSQPKYSKQDKETKDCLRDDIQKDCSNSKASRSKLPDRSYADASFTRANPHKSNSSPRNAPHVQPRYNKHDKAMEDSVREVLQRMSKDSPQAYVSNGATGPSSHSKSPPSHIYSGNSSNMYRSQNQSMATRKPNERDTERLRSVITPSSKDENPEFPQAFEGLELEFKRESTNLSVIRDKEEDEENYRHRETIREIRESFVKKLSSLRSAHAKQWEEFLHHDAQRRKQQLDAQRQAERLEARRVTSSYGGDEQASFGKYGSSGASDANHHYTGSSYQMDANGRYSDPTGSYVSSRLNDSFGEYHRQRRDAAGRNYNRF</sequence>
<dbReference type="GO" id="GO:0008270">
    <property type="term" value="F:zinc ion binding"/>
    <property type="evidence" value="ECO:0007669"/>
    <property type="project" value="UniProtKB-KW"/>
</dbReference>
<feature type="compositionally biased region" description="Polar residues" evidence="2">
    <location>
        <begin position="202"/>
        <end position="224"/>
    </location>
</feature>
<dbReference type="OMA" id="AQSKSPC"/>
<proteinExistence type="predicted"/>
<feature type="region of interest" description="Disordered" evidence="2">
    <location>
        <begin position="173"/>
        <end position="290"/>
    </location>
</feature>
<accession>A0A7N0UTV5</accession>
<dbReference type="InterPro" id="IPR001878">
    <property type="entry name" value="Znf_CCHC"/>
</dbReference>
<reference evidence="4" key="1">
    <citation type="submission" date="2021-01" db="UniProtKB">
        <authorList>
            <consortium name="EnsemblPlants"/>
        </authorList>
    </citation>
    <scope>IDENTIFICATION</scope>
</reference>
<dbReference type="Gramene" id="Kaladp0085s0104.3.v1.1">
    <property type="protein sequence ID" value="Kaladp0085s0104.3.v1.1"/>
    <property type="gene ID" value="Kaladp0085s0104.v1.1"/>
</dbReference>
<feature type="compositionally biased region" description="Basic and acidic residues" evidence="2">
    <location>
        <begin position="452"/>
        <end position="461"/>
    </location>
</feature>
<protein>
    <recommendedName>
        <fullName evidence="3">CCHC-type domain-containing protein</fullName>
    </recommendedName>
</protein>
<keyword evidence="1" id="KW-0862">Zinc</keyword>
<feature type="region of interest" description="Disordered" evidence="2">
    <location>
        <begin position="304"/>
        <end position="374"/>
    </location>
</feature>
<dbReference type="PANTHER" id="PTHR34210">
    <property type="entry name" value="OS01G0252900 PROTEIN"/>
    <property type="match status" value="1"/>
</dbReference>
<dbReference type="PROSITE" id="PS50158">
    <property type="entry name" value="ZF_CCHC"/>
    <property type="match status" value="1"/>
</dbReference>
<feature type="compositionally biased region" description="Low complexity" evidence="2">
    <location>
        <begin position="319"/>
        <end position="329"/>
    </location>
</feature>
<dbReference type="EnsemblPlants" id="Kaladp0085s0104.3.v1.1">
    <property type="protein sequence ID" value="Kaladp0085s0104.3.v1.1"/>
    <property type="gene ID" value="Kaladp0085s0104.v1.1"/>
</dbReference>
<keyword evidence="5" id="KW-1185">Reference proteome</keyword>
<dbReference type="Proteomes" id="UP000594263">
    <property type="component" value="Unplaced"/>
</dbReference>
<dbReference type="Gramene" id="Kaladp0085s0104.2.v1.1">
    <property type="protein sequence ID" value="Kaladp0085s0104.2.v1.1"/>
    <property type="gene ID" value="Kaladp0085s0104.v1.1"/>
</dbReference>
<organism evidence="4 5">
    <name type="scientific">Kalanchoe fedtschenkoi</name>
    <name type="common">Lavender scallops</name>
    <name type="synonym">South American air plant</name>
    <dbReference type="NCBI Taxonomy" id="63787"/>
    <lineage>
        <taxon>Eukaryota</taxon>
        <taxon>Viridiplantae</taxon>
        <taxon>Streptophyta</taxon>
        <taxon>Embryophyta</taxon>
        <taxon>Tracheophyta</taxon>
        <taxon>Spermatophyta</taxon>
        <taxon>Magnoliopsida</taxon>
        <taxon>eudicotyledons</taxon>
        <taxon>Gunneridae</taxon>
        <taxon>Pentapetalae</taxon>
        <taxon>Saxifragales</taxon>
        <taxon>Crassulaceae</taxon>
        <taxon>Kalanchoe</taxon>
    </lineage>
</organism>
<dbReference type="InterPro" id="IPR036875">
    <property type="entry name" value="Znf_CCHC_sf"/>
</dbReference>
<feature type="region of interest" description="Disordered" evidence="2">
    <location>
        <begin position="444"/>
        <end position="479"/>
    </location>
</feature>
<evidence type="ECO:0000259" key="3">
    <source>
        <dbReference type="PROSITE" id="PS50158"/>
    </source>
</evidence>
<feature type="compositionally biased region" description="Polar residues" evidence="2">
    <location>
        <begin position="331"/>
        <end position="347"/>
    </location>
</feature>
<feature type="compositionally biased region" description="Polar residues" evidence="2">
    <location>
        <begin position="28"/>
        <end position="44"/>
    </location>
</feature>
<dbReference type="PANTHER" id="PTHR34210:SF3">
    <property type="entry name" value="CCHC-TYPE DOMAIN-CONTAINING PROTEIN"/>
    <property type="match status" value="1"/>
</dbReference>
<evidence type="ECO:0000313" key="5">
    <source>
        <dbReference type="Proteomes" id="UP000594263"/>
    </source>
</evidence>
<dbReference type="AlphaFoldDB" id="A0A7N0UTV5"/>
<name>A0A7N0UTV5_KALFE</name>
<feature type="compositionally biased region" description="Polar residues" evidence="2">
    <location>
        <begin position="306"/>
        <end position="318"/>
    </location>
</feature>
<keyword evidence="1" id="KW-0479">Metal-binding</keyword>
<feature type="region of interest" description="Disordered" evidence="2">
    <location>
        <begin position="1"/>
        <end position="64"/>
    </location>
</feature>
<keyword evidence="1" id="KW-0863">Zinc-finger</keyword>
<dbReference type="Gramene" id="Kaladp0085s0104.1.v1.1">
    <property type="protein sequence ID" value="Kaladp0085s0104.1.v1.1"/>
    <property type="gene ID" value="Kaladp0085s0104.v1.1"/>
</dbReference>
<feature type="compositionally biased region" description="Basic and acidic residues" evidence="2">
    <location>
        <begin position="350"/>
        <end position="360"/>
    </location>
</feature>